<keyword evidence="6" id="KW-1185">Reference proteome</keyword>
<dbReference type="Pfam" id="PF10184">
    <property type="entry name" value="DUF2358"/>
    <property type="match status" value="1"/>
</dbReference>
<dbReference type="EMBL" id="NCKU01005131">
    <property type="protein sequence ID" value="RWS04972.1"/>
    <property type="molecule type" value="Genomic_DNA"/>
</dbReference>
<dbReference type="InterPro" id="IPR018790">
    <property type="entry name" value="DUF2358"/>
</dbReference>
<evidence type="ECO:0000313" key="2">
    <source>
        <dbReference type="EMBL" id="RWS04972.1"/>
    </source>
</evidence>
<dbReference type="EMBL" id="NCKU01003713">
    <property type="protein sequence ID" value="RWS07044.1"/>
    <property type="molecule type" value="Genomic_DNA"/>
</dbReference>
<protein>
    <submittedName>
        <fullName evidence="5">Uncharacterized protein</fullName>
    </submittedName>
</protein>
<dbReference type="AlphaFoldDB" id="A0A3S3PRW7"/>
<evidence type="ECO:0000313" key="4">
    <source>
        <dbReference type="EMBL" id="RWS05531.1"/>
    </source>
</evidence>
<dbReference type="PANTHER" id="PTHR31094:SF2">
    <property type="entry name" value="RIKEN CDNA 2310061I04 GENE"/>
    <property type="match status" value="1"/>
</dbReference>
<organism evidence="5 6">
    <name type="scientific">Dinothrombium tinctorium</name>
    <dbReference type="NCBI Taxonomy" id="1965070"/>
    <lineage>
        <taxon>Eukaryota</taxon>
        <taxon>Metazoa</taxon>
        <taxon>Ecdysozoa</taxon>
        <taxon>Arthropoda</taxon>
        <taxon>Chelicerata</taxon>
        <taxon>Arachnida</taxon>
        <taxon>Acari</taxon>
        <taxon>Acariformes</taxon>
        <taxon>Trombidiformes</taxon>
        <taxon>Prostigmata</taxon>
        <taxon>Anystina</taxon>
        <taxon>Parasitengona</taxon>
        <taxon>Trombidioidea</taxon>
        <taxon>Trombidiidae</taxon>
        <taxon>Dinothrombium</taxon>
    </lineage>
</organism>
<reference evidence="5" key="2">
    <citation type="submission" date="2018-11" db="EMBL/GenBank/DDBJ databases">
        <title>Trombidioid mite genomics.</title>
        <authorList>
            <person name="Dong X."/>
        </authorList>
    </citation>
    <scope>NUCLEOTIDE SEQUENCE</scope>
    <source>
        <strain evidence="5">UoL-WK</strain>
    </source>
</reference>
<sequence length="147" mass="17019">MSLVCTLFIFLQLPRIFGSHDFSIYSSDIVFEDNIRGVKTSGIFAYVNNLRLLKILLYVKYSSIKVELLKITQHPEDGTVKVRWRIAGYPGYFKLLFGIFRKYRPSFRVGTVTKDITEWIDGFSIFYINSDGKICRHVCDKVSLTLS</sequence>
<feature type="signal peptide" evidence="1">
    <location>
        <begin position="1"/>
        <end position="18"/>
    </location>
</feature>
<dbReference type="EMBL" id="NCKU01004718">
    <property type="protein sequence ID" value="RWS05531.1"/>
    <property type="molecule type" value="Genomic_DNA"/>
</dbReference>
<keyword evidence="1" id="KW-0732">Signal</keyword>
<evidence type="ECO:0000313" key="3">
    <source>
        <dbReference type="EMBL" id="RWS05525.1"/>
    </source>
</evidence>
<dbReference type="Proteomes" id="UP000285301">
    <property type="component" value="Unassembled WGS sequence"/>
</dbReference>
<dbReference type="OrthoDB" id="44820at2759"/>
<evidence type="ECO:0000313" key="5">
    <source>
        <dbReference type="EMBL" id="RWS07044.1"/>
    </source>
</evidence>
<name>A0A3S3PRW7_9ACAR</name>
<gene>
    <name evidence="2" type="ORF">B4U79_00877</name>
    <name evidence="4" type="ORF">B4U79_04952</name>
    <name evidence="5" type="ORF">B4U79_10331</name>
    <name evidence="3" type="ORF">B4U79_14354</name>
</gene>
<dbReference type="EMBL" id="NCKU01004721">
    <property type="protein sequence ID" value="RWS05525.1"/>
    <property type="molecule type" value="Genomic_DNA"/>
</dbReference>
<evidence type="ECO:0000256" key="1">
    <source>
        <dbReference type="SAM" id="SignalP"/>
    </source>
</evidence>
<evidence type="ECO:0000313" key="6">
    <source>
        <dbReference type="Proteomes" id="UP000285301"/>
    </source>
</evidence>
<feature type="chain" id="PRO_5036094773" evidence="1">
    <location>
        <begin position="19"/>
        <end position="147"/>
    </location>
</feature>
<comment type="caution">
    <text evidence="5">The sequence shown here is derived from an EMBL/GenBank/DDBJ whole genome shotgun (WGS) entry which is preliminary data.</text>
</comment>
<dbReference type="PANTHER" id="PTHR31094">
    <property type="entry name" value="RIKEN CDNA 2310061I04 GENE"/>
    <property type="match status" value="1"/>
</dbReference>
<dbReference type="STRING" id="1965070.A0A3S3PRW7"/>
<reference evidence="5 6" key="1">
    <citation type="journal article" date="2018" name="Gigascience">
        <title>Genomes of trombidid mites reveal novel predicted allergens and laterally-transferred genes associated with secondary metabolism.</title>
        <authorList>
            <person name="Dong X."/>
            <person name="Chaisiri K."/>
            <person name="Xia D."/>
            <person name="Armstrong S.D."/>
            <person name="Fang Y."/>
            <person name="Donnelly M.J."/>
            <person name="Kadowaki T."/>
            <person name="McGarry J.W."/>
            <person name="Darby A.C."/>
            <person name="Makepeace B.L."/>
        </authorList>
    </citation>
    <scope>NUCLEOTIDE SEQUENCE [LARGE SCALE GENOMIC DNA]</scope>
    <source>
        <strain evidence="5">UoL-WK</strain>
    </source>
</reference>
<accession>A0A3S3PRW7</accession>
<proteinExistence type="predicted"/>